<evidence type="ECO:0000256" key="2">
    <source>
        <dbReference type="ARBA" id="ARBA00022679"/>
    </source>
</evidence>
<dbReference type="PANTHER" id="PTHR43085">
    <property type="entry name" value="HEXOKINASE FAMILY MEMBER"/>
    <property type="match status" value="1"/>
</dbReference>
<dbReference type="Proteomes" id="UP000031829">
    <property type="component" value="Chromosome"/>
</dbReference>
<dbReference type="InterPro" id="IPR050306">
    <property type="entry name" value="PfkB_Carbo_kinase"/>
</dbReference>
<keyword evidence="5" id="KW-0067">ATP-binding</keyword>
<feature type="domain" description="Carbohydrate kinase PfkB" evidence="6">
    <location>
        <begin position="5"/>
        <end position="303"/>
    </location>
</feature>
<gene>
    <name evidence="7" type="ORF">BG04_5476</name>
</gene>
<dbReference type="GO" id="GO:0016301">
    <property type="term" value="F:kinase activity"/>
    <property type="evidence" value="ECO:0007669"/>
    <property type="project" value="UniProtKB-KW"/>
</dbReference>
<keyword evidence="4 7" id="KW-0418">Kinase</keyword>
<dbReference type="PANTHER" id="PTHR43085:SF1">
    <property type="entry name" value="PSEUDOURIDINE KINASE-RELATED"/>
    <property type="match status" value="1"/>
</dbReference>
<evidence type="ECO:0000256" key="4">
    <source>
        <dbReference type="ARBA" id="ARBA00022777"/>
    </source>
</evidence>
<dbReference type="AlphaFoldDB" id="A0A0B6ATZ5"/>
<keyword evidence="3" id="KW-0547">Nucleotide-binding</keyword>
<dbReference type="CDD" id="cd01166">
    <property type="entry name" value="KdgK"/>
    <property type="match status" value="1"/>
</dbReference>
<reference evidence="7 8" key="1">
    <citation type="journal article" date="2015" name="Genome Announc.">
        <title>Complete genome sequences for 35 biothreat assay-relevant bacillus species.</title>
        <authorList>
            <person name="Johnson S.L."/>
            <person name="Daligault H.E."/>
            <person name="Davenport K.W."/>
            <person name="Jaissle J."/>
            <person name="Frey K.G."/>
            <person name="Ladner J.T."/>
            <person name="Broomall S.M."/>
            <person name="Bishop-Lilly K.A."/>
            <person name="Bruce D.C."/>
            <person name="Gibbons H.S."/>
            <person name="Coyne S.R."/>
            <person name="Lo C.C."/>
            <person name="Meincke L."/>
            <person name="Munk A.C."/>
            <person name="Koroleva G.I."/>
            <person name="Rosenzweig C.N."/>
            <person name="Palacios G.F."/>
            <person name="Redden C.L."/>
            <person name="Minogue T.D."/>
            <person name="Chain P.S."/>
        </authorList>
    </citation>
    <scope>NUCLEOTIDE SEQUENCE [LARGE SCALE GENOMIC DNA]</scope>
    <source>
        <strain evidence="8">ATCC 14581 / DSM 32 / JCM 2506 / NBRC 15308 / NCIMB 9376 / NCTC 10342 / NRRL B-14308 / VKM B-512</strain>
    </source>
</reference>
<dbReference type="InterPro" id="IPR002173">
    <property type="entry name" value="Carboh/pur_kinase_PfkB_CS"/>
</dbReference>
<protein>
    <submittedName>
        <fullName evidence="7">Phosphomethylpyrimidine kinase family protein</fullName>
    </submittedName>
</protein>
<evidence type="ECO:0000256" key="5">
    <source>
        <dbReference type="ARBA" id="ARBA00022840"/>
    </source>
</evidence>
<evidence type="ECO:0000256" key="3">
    <source>
        <dbReference type="ARBA" id="ARBA00022741"/>
    </source>
</evidence>
<dbReference type="EMBL" id="CP009920">
    <property type="protein sequence ID" value="AJI24163.1"/>
    <property type="molecule type" value="Genomic_DNA"/>
</dbReference>
<dbReference type="InterPro" id="IPR011611">
    <property type="entry name" value="PfkB_dom"/>
</dbReference>
<dbReference type="GeneID" id="93643422"/>
<keyword evidence="2" id="KW-0808">Transferase</keyword>
<dbReference type="InterPro" id="IPR029056">
    <property type="entry name" value="Ribokinase-like"/>
</dbReference>
<dbReference type="HOGENOM" id="CLU_027634_6_0_9"/>
<organism evidence="7 8">
    <name type="scientific">Priestia megaterium (strain ATCC 14581 / DSM 32 / CCUG 1817 / JCM 2506 / NBRC 15308 / NCIMB 9376 / NCTC 10342 / NRRL B-14308 / VKM B-512 / Ford 19)</name>
    <name type="common">Bacillus megaterium</name>
    <dbReference type="NCBI Taxonomy" id="1348623"/>
    <lineage>
        <taxon>Bacteria</taxon>
        <taxon>Bacillati</taxon>
        <taxon>Bacillota</taxon>
        <taxon>Bacilli</taxon>
        <taxon>Bacillales</taxon>
        <taxon>Bacillaceae</taxon>
        <taxon>Priestia</taxon>
    </lineage>
</organism>
<evidence type="ECO:0000259" key="6">
    <source>
        <dbReference type="Pfam" id="PF00294"/>
    </source>
</evidence>
<accession>A0A0B6ATZ5</accession>
<dbReference type="SUPFAM" id="SSF53613">
    <property type="entry name" value="Ribokinase-like"/>
    <property type="match status" value="1"/>
</dbReference>
<dbReference type="Pfam" id="PF00294">
    <property type="entry name" value="PfkB"/>
    <property type="match status" value="1"/>
</dbReference>
<sequence>MNSLDVITFGEAMAMFMAEQPGPLHEIKHYTKELAGAETNVAIGLARLGLRAGWVSKVGNDPFGTFIMKRLQEEYVNTDCVLVDSEHATGFQIKSKVEVGDPEVCYFRKNSAASHLHSSDLNQNYFLAAKHMHMTGIPLAVSASMRDFALHALTSMKAAGRTVSFDPNLRPTLWKSQEEMVVTINEAAKQANYVLPGIEEGKILTGYENPEDIASYYLDAGVELVVIKLGEQGAFFKTAKEQGMVEGIKVKQIVDTVGAGDGFAVGLLSGLLQNDSLTQSVRRANAIGALAVQSPGDNDGYPTEQQLQRYMESQKQGVK</sequence>
<name>A0A0B6ATZ5_PRIM2</name>
<dbReference type="PROSITE" id="PS00584">
    <property type="entry name" value="PFKB_KINASES_2"/>
    <property type="match status" value="1"/>
</dbReference>
<dbReference type="RefSeq" id="WP_034650896.1">
    <property type="nucleotide sequence ID" value="NZ_BCVB01000011.1"/>
</dbReference>
<evidence type="ECO:0000313" key="7">
    <source>
        <dbReference type="EMBL" id="AJI24163.1"/>
    </source>
</evidence>
<dbReference type="Gene3D" id="3.40.1190.20">
    <property type="match status" value="1"/>
</dbReference>
<dbReference type="GO" id="GO:0005524">
    <property type="term" value="F:ATP binding"/>
    <property type="evidence" value="ECO:0007669"/>
    <property type="project" value="UniProtKB-KW"/>
</dbReference>
<evidence type="ECO:0000313" key="8">
    <source>
        <dbReference type="Proteomes" id="UP000031829"/>
    </source>
</evidence>
<proteinExistence type="inferred from homology"/>
<comment type="similarity">
    <text evidence="1">Belongs to the carbohydrate kinase PfkB family.</text>
</comment>
<evidence type="ECO:0000256" key="1">
    <source>
        <dbReference type="ARBA" id="ARBA00010688"/>
    </source>
</evidence>
<dbReference type="KEGG" id="bmeg:BG04_5476"/>